<sequence>MLSFLKIQNLAIADDISLEIPEGFTVLTGETGAGKSIVVDAIALLSGARAYRELIRTGEDKAVVEGIFENLSEETVNMLKQMDIETDGSLTVKRVILKNGKNRVFLNDRLTTLSFLEEIGKKLVEIHSQNDQIQLLNTENHLNYLDIFGSHSSLLQKVNIQHQKVMKEKEKLKKLNISEKEKNQRIDMLKFQISEIKELNLKENEIEELTEKKKFLKNIEKIKENIDIASEILNSEPSLFEQIKNLQRAIESLAGYRENLKVYSEEISNFLNNLKEIDLELGEITYSLESEDLSLDQIENRLYQIEKIQNKYGDSYEEIMEFLKNAEEELSTLEELNFKLKEQRQRVIEETKKYLELAVELSKKRKLTAKKFEKKLTEELKQLAMENVVIDFRISSKNIPEKEEEILNFNTGENGIDSGEIFISPNIGEEPKPLAKIASGGELSRVMLAIKVLTHEDVNKLTVFDEIDTGIGGETAFYIGEKLKKLSQNRQVLCVTHLAQIASKADNHFYIEKIVFEGRTKTMIKLLNKEDRVKEIARMLGGDRFSKTSLNHAKELLGGING</sequence>
<reference evidence="11 12" key="1">
    <citation type="journal article" date="2012" name="Extremophiles">
        <title>Thermotomaculum hydrothermale gen. nov., sp. nov., a novel heterotrophic thermophile within the phylum Acidobacteria from a deep-sea hydrothermal vent chimney in the Southern Okinawa Trough.</title>
        <authorList>
            <person name="Izumi H."/>
            <person name="Nunoura T."/>
            <person name="Miyazaki M."/>
            <person name="Mino S."/>
            <person name="Toki T."/>
            <person name="Takai K."/>
            <person name="Sako Y."/>
            <person name="Sawabe T."/>
            <person name="Nakagawa S."/>
        </authorList>
    </citation>
    <scope>NUCLEOTIDE SEQUENCE [LARGE SCALE GENOMIC DNA]</scope>
    <source>
        <strain evidence="11 12">AC55</strain>
    </source>
</reference>
<dbReference type="FunFam" id="3.40.50.300:FF:000319">
    <property type="entry name" value="DNA repair protein RecN"/>
    <property type="match status" value="1"/>
</dbReference>
<evidence type="ECO:0000256" key="8">
    <source>
        <dbReference type="ARBA" id="ARBA00033408"/>
    </source>
</evidence>
<dbReference type="AlphaFoldDB" id="A0A7R6PZ46"/>
<dbReference type="Gene3D" id="3.40.50.300">
    <property type="entry name" value="P-loop containing nucleotide triphosphate hydrolases"/>
    <property type="match status" value="2"/>
</dbReference>
<protein>
    <recommendedName>
        <fullName evidence="3 9">DNA repair protein RecN</fullName>
    </recommendedName>
    <alternativeName>
        <fullName evidence="8 9">Recombination protein N</fullName>
    </alternativeName>
</protein>
<keyword evidence="4" id="KW-0547">Nucleotide-binding</keyword>
<comment type="function">
    <text evidence="1 9">May be involved in recombinational repair of damaged DNA.</text>
</comment>
<evidence type="ECO:0000256" key="4">
    <source>
        <dbReference type="ARBA" id="ARBA00022741"/>
    </source>
</evidence>
<feature type="coiled-coil region" evidence="10">
    <location>
        <begin position="155"/>
        <end position="219"/>
    </location>
</feature>
<gene>
    <name evidence="11" type="primary">recN</name>
    <name evidence="11" type="ORF">TTHT_2143</name>
</gene>
<evidence type="ECO:0000313" key="11">
    <source>
        <dbReference type="EMBL" id="BBB33575.1"/>
    </source>
</evidence>
<evidence type="ECO:0000256" key="3">
    <source>
        <dbReference type="ARBA" id="ARBA00021315"/>
    </source>
</evidence>
<evidence type="ECO:0000256" key="9">
    <source>
        <dbReference type="PIRNR" id="PIRNR003128"/>
    </source>
</evidence>
<dbReference type="NCBIfam" id="TIGR00634">
    <property type="entry name" value="recN"/>
    <property type="match status" value="1"/>
</dbReference>
<dbReference type="EMBL" id="AP017470">
    <property type="protein sequence ID" value="BBB33575.1"/>
    <property type="molecule type" value="Genomic_DNA"/>
</dbReference>
<feature type="coiled-coil region" evidence="10">
    <location>
        <begin position="316"/>
        <end position="353"/>
    </location>
</feature>
<dbReference type="Proteomes" id="UP000595564">
    <property type="component" value="Chromosome"/>
</dbReference>
<evidence type="ECO:0000256" key="7">
    <source>
        <dbReference type="ARBA" id="ARBA00023204"/>
    </source>
</evidence>
<accession>A0A7R6PZ46</accession>
<comment type="similarity">
    <text evidence="2 9">Belongs to the RecN family.</text>
</comment>
<keyword evidence="5 9" id="KW-0227">DNA damage</keyword>
<dbReference type="GO" id="GO:0009432">
    <property type="term" value="P:SOS response"/>
    <property type="evidence" value="ECO:0007669"/>
    <property type="project" value="TreeGrafter"/>
</dbReference>
<dbReference type="GO" id="GO:0006310">
    <property type="term" value="P:DNA recombination"/>
    <property type="evidence" value="ECO:0007669"/>
    <property type="project" value="InterPro"/>
</dbReference>
<dbReference type="RefSeq" id="WP_201327886.1">
    <property type="nucleotide sequence ID" value="NZ_AP017470.1"/>
</dbReference>
<name>A0A7R6PZ46_9BACT</name>
<dbReference type="PIRSF" id="PIRSF003128">
    <property type="entry name" value="RecN"/>
    <property type="match status" value="1"/>
</dbReference>
<dbReference type="PANTHER" id="PTHR11059">
    <property type="entry name" value="DNA REPAIR PROTEIN RECN"/>
    <property type="match status" value="1"/>
</dbReference>
<evidence type="ECO:0000256" key="1">
    <source>
        <dbReference type="ARBA" id="ARBA00003618"/>
    </source>
</evidence>
<feature type="coiled-coil region" evidence="10">
    <location>
        <begin position="246"/>
        <end position="280"/>
    </location>
</feature>
<evidence type="ECO:0000256" key="10">
    <source>
        <dbReference type="SAM" id="Coils"/>
    </source>
</evidence>
<dbReference type="KEGG" id="thyd:TTHT_2143"/>
<evidence type="ECO:0000256" key="5">
    <source>
        <dbReference type="ARBA" id="ARBA00022763"/>
    </source>
</evidence>
<dbReference type="CDD" id="cd03241">
    <property type="entry name" value="ABC_RecN"/>
    <property type="match status" value="2"/>
</dbReference>
<organism evidence="11 12">
    <name type="scientific">Thermotomaculum hydrothermale</name>
    <dbReference type="NCBI Taxonomy" id="981385"/>
    <lineage>
        <taxon>Bacteria</taxon>
        <taxon>Pseudomonadati</taxon>
        <taxon>Acidobacteriota</taxon>
        <taxon>Holophagae</taxon>
        <taxon>Thermotomaculales</taxon>
        <taxon>Thermotomaculaceae</taxon>
        <taxon>Thermotomaculum</taxon>
    </lineage>
</organism>
<evidence type="ECO:0000256" key="2">
    <source>
        <dbReference type="ARBA" id="ARBA00009441"/>
    </source>
</evidence>
<evidence type="ECO:0000256" key="6">
    <source>
        <dbReference type="ARBA" id="ARBA00022840"/>
    </source>
</evidence>
<keyword evidence="12" id="KW-1185">Reference proteome</keyword>
<dbReference type="InterPro" id="IPR027417">
    <property type="entry name" value="P-loop_NTPase"/>
</dbReference>
<dbReference type="GO" id="GO:0006281">
    <property type="term" value="P:DNA repair"/>
    <property type="evidence" value="ECO:0007669"/>
    <property type="project" value="UniProtKB-KW"/>
</dbReference>
<dbReference type="GO" id="GO:0005524">
    <property type="term" value="F:ATP binding"/>
    <property type="evidence" value="ECO:0007669"/>
    <property type="project" value="UniProtKB-KW"/>
</dbReference>
<keyword evidence="6" id="KW-0067">ATP-binding</keyword>
<proteinExistence type="inferred from homology"/>
<evidence type="ECO:0000313" key="12">
    <source>
        <dbReference type="Proteomes" id="UP000595564"/>
    </source>
</evidence>
<dbReference type="SUPFAM" id="SSF52540">
    <property type="entry name" value="P-loop containing nucleoside triphosphate hydrolases"/>
    <property type="match status" value="2"/>
</dbReference>
<dbReference type="PANTHER" id="PTHR11059:SF0">
    <property type="entry name" value="DNA REPAIR PROTEIN RECN"/>
    <property type="match status" value="1"/>
</dbReference>
<keyword evidence="7 9" id="KW-0234">DNA repair</keyword>
<dbReference type="InterPro" id="IPR004604">
    <property type="entry name" value="DNA_recomb/repair_RecN"/>
</dbReference>
<keyword evidence="10" id="KW-0175">Coiled coil</keyword>
<dbReference type="GO" id="GO:0043590">
    <property type="term" value="C:bacterial nucleoid"/>
    <property type="evidence" value="ECO:0007669"/>
    <property type="project" value="TreeGrafter"/>
</dbReference>